<protein>
    <submittedName>
        <fullName evidence="1">Uncharacterized protein</fullName>
    </submittedName>
</protein>
<gene>
    <name evidence="1" type="ORF">D8674_025078</name>
</gene>
<dbReference type="EMBL" id="SMOL01000231">
    <property type="protein sequence ID" value="KAB2622896.1"/>
    <property type="molecule type" value="Genomic_DNA"/>
</dbReference>
<dbReference type="AlphaFoldDB" id="A0A5N5H4N0"/>
<evidence type="ECO:0000313" key="1">
    <source>
        <dbReference type="EMBL" id="KAB2622896.1"/>
    </source>
</evidence>
<name>A0A5N5H4N0_9ROSA</name>
<keyword evidence="2" id="KW-1185">Reference proteome</keyword>
<comment type="caution">
    <text evidence="1">The sequence shown here is derived from an EMBL/GenBank/DDBJ whole genome shotgun (WGS) entry which is preliminary data.</text>
</comment>
<reference evidence="2" key="2">
    <citation type="submission" date="2019-10" db="EMBL/GenBank/DDBJ databases">
        <title>A de novo genome assembly of a pear dwarfing rootstock.</title>
        <authorList>
            <person name="Wang F."/>
            <person name="Wang J."/>
            <person name="Li S."/>
            <person name="Zhang Y."/>
            <person name="Fang M."/>
            <person name="Ma L."/>
            <person name="Zhao Y."/>
            <person name="Jiang S."/>
        </authorList>
    </citation>
    <scope>NUCLEOTIDE SEQUENCE [LARGE SCALE GENOMIC DNA]</scope>
</reference>
<reference evidence="1 2" key="3">
    <citation type="submission" date="2019-11" db="EMBL/GenBank/DDBJ databases">
        <title>A de novo genome assembly of a pear dwarfing rootstock.</title>
        <authorList>
            <person name="Wang F."/>
            <person name="Wang J."/>
            <person name="Li S."/>
            <person name="Zhang Y."/>
            <person name="Fang M."/>
            <person name="Ma L."/>
            <person name="Zhao Y."/>
            <person name="Jiang S."/>
        </authorList>
    </citation>
    <scope>NUCLEOTIDE SEQUENCE [LARGE SCALE GENOMIC DNA]</scope>
    <source>
        <strain evidence="1">S2</strain>
        <tissue evidence="1">Leaf</tissue>
    </source>
</reference>
<organism evidence="1 2">
    <name type="scientific">Pyrus ussuriensis x Pyrus communis</name>
    <dbReference type="NCBI Taxonomy" id="2448454"/>
    <lineage>
        <taxon>Eukaryota</taxon>
        <taxon>Viridiplantae</taxon>
        <taxon>Streptophyta</taxon>
        <taxon>Embryophyta</taxon>
        <taxon>Tracheophyta</taxon>
        <taxon>Spermatophyta</taxon>
        <taxon>Magnoliopsida</taxon>
        <taxon>eudicotyledons</taxon>
        <taxon>Gunneridae</taxon>
        <taxon>Pentapetalae</taxon>
        <taxon>rosids</taxon>
        <taxon>fabids</taxon>
        <taxon>Rosales</taxon>
        <taxon>Rosaceae</taxon>
        <taxon>Amygdaloideae</taxon>
        <taxon>Maleae</taxon>
        <taxon>Pyrus</taxon>
    </lineage>
</organism>
<accession>A0A5N5H4N0</accession>
<sequence length="71" mass="7951">MTDIETSDMGSGIGSLLGVLVKNMSCFFLNNVVKEKGRVNTVETLKRSSTLKRTHRYQDLTELEKEVMTLG</sequence>
<reference evidence="1 2" key="1">
    <citation type="submission" date="2019-09" db="EMBL/GenBank/DDBJ databases">
        <authorList>
            <person name="Ou C."/>
        </authorList>
    </citation>
    <scope>NUCLEOTIDE SEQUENCE [LARGE SCALE GENOMIC DNA]</scope>
    <source>
        <strain evidence="1">S2</strain>
        <tissue evidence="1">Leaf</tissue>
    </source>
</reference>
<evidence type="ECO:0000313" key="2">
    <source>
        <dbReference type="Proteomes" id="UP000327157"/>
    </source>
</evidence>
<dbReference type="Proteomes" id="UP000327157">
    <property type="component" value="Chromosome 4"/>
</dbReference>
<proteinExistence type="predicted"/>